<dbReference type="InterPro" id="IPR020845">
    <property type="entry name" value="AMP-binding_CS"/>
</dbReference>
<feature type="domain" description="AMP-dependent synthetase/ligase" evidence="1">
    <location>
        <begin position="20"/>
        <end position="374"/>
    </location>
</feature>
<feature type="domain" description="AMP-binding enzyme C-terminal" evidence="2">
    <location>
        <begin position="441"/>
        <end position="516"/>
    </location>
</feature>
<gene>
    <name evidence="3" type="ORF">ACFQ34_17995</name>
</gene>
<dbReference type="InterPro" id="IPR042099">
    <property type="entry name" value="ANL_N_sf"/>
</dbReference>
<comment type="caution">
    <text evidence="3">The sequence shown here is derived from an EMBL/GenBank/DDBJ whole genome shotgun (WGS) entry which is preliminary data.</text>
</comment>
<dbReference type="Gene3D" id="3.30.300.30">
    <property type="match status" value="1"/>
</dbReference>
<dbReference type="PANTHER" id="PTHR43767:SF1">
    <property type="entry name" value="NONRIBOSOMAL PEPTIDE SYNTHASE PES1 (EUROFUNG)-RELATED"/>
    <property type="match status" value="1"/>
</dbReference>
<evidence type="ECO:0000313" key="3">
    <source>
        <dbReference type="EMBL" id="MFD1235182.1"/>
    </source>
</evidence>
<name>A0ABW3VIR2_9PSEU</name>
<evidence type="ECO:0000259" key="1">
    <source>
        <dbReference type="Pfam" id="PF00501"/>
    </source>
</evidence>
<dbReference type="Pfam" id="PF13193">
    <property type="entry name" value="AMP-binding_C"/>
    <property type="match status" value="1"/>
</dbReference>
<dbReference type="InterPro" id="IPR045851">
    <property type="entry name" value="AMP-bd_C_sf"/>
</dbReference>
<sequence>MTPLPDAPLPDDLATHFELVADIAPDRLAVTRGDESLTWGAFEDSAARLAGWLAGQGVGDGDRVAMMARNSPDYLVALFAIWKLRATMVNVNYRYRAEEAAYVLADANAKAVIADPDLLDVARAASAGTALVVRLGDGTDGPALPRTQREGDREWLLYTGGTTGNPKAVVGSHAERCRTAQSGTLRSLGLDRADGVDALRAALAVDPQGPDGIVWLPAPPLMHGTGLYSALGALAAGAPVALLPGRGTSGEDMAATIDRHGVTDLTIVGDAFALRLLDALDADAAAGRPPRIARLRRIRSIGAVWSPAVKRRLLTHADLALHDSIAASEGGLYAVSVVTRATPDDRLGGFELAPNARLLDGNGSDVVPGSGVVGLLAAPVVAGAGYAGDPEKTAGAFRDLDGVRLSIPGDMARLGADGRLELLGRGSSVINTGGEKVYADEVEIVLREHPAVRDVVVVGVPDPMYGSVVGAVVALEKGREATPDTLRDFVSARLASYKKPRRLLLAPEVERLASGKADLRWARDQLRS</sequence>
<evidence type="ECO:0000259" key="2">
    <source>
        <dbReference type="Pfam" id="PF13193"/>
    </source>
</evidence>
<dbReference type="Proteomes" id="UP001597182">
    <property type="component" value="Unassembled WGS sequence"/>
</dbReference>
<dbReference type="Pfam" id="PF00501">
    <property type="entry name" value="AMP-binding"/>
    <property type="match status" value="1"/>
</dbReference>
<dbReference type="PANTHER" id="PTHR43767">
    <property type="entry name" value="LONG-CHAIN-FATTY-ACID--COA LIGASE"/>
    <property type="match status" value="1"/>
</dbReference>
<accession>A0ABW3VIR2</accession>
<dbReference type="PROSITE" id="PS00455">
    <property type="entry name" value="AMP_BINDING"/>
    <property type="match status" value="1"/>
</dbReference>
<reference evidence="4" key="1">
    <citation type="journal article" date="2019" name="Int. J. Syst. Evol. Microbiol.">
        <title>The Global Catalogue of Microorganisms (GCM) 10K type strain sequencing project: providing services to taxonomists for standard genome sequencing and annotation.</title>
        <authorList>
            <consortium name="The Broad Institute Genomics Platform"/>
            <consortium name="The Broad Institute Genome Sequencing Center for Infectious Disease"/>
            <person name="Wu L."/>
            <person name="Ma J."/>
        </authorList>
    </citation>
    <scope>NUCLEOTIDE SEQUENCE [LARGE SCALE GENOMIC DNA]</scope>
    <source>
        <strain evidence="4">CCUG 49018</strain>
    </source>
</reference>
<dbReference type="SUPFAM" id="SSF56801">
    <property type="entry name" value="Acetyl-CoA synthetase-like"/>
    <property type="match status" value="1"/>
</dbReference>
<dbReference type="InterPro" id="IPR050237">
    <property type="entry name" value="ATP-dep_AMP-bd_enzyme"/>
</dbReference>
<protein>
    <submittedName>
        <fullName evidence="3">AMP-binding protein</fullName>
    </submittedName>
</protein>
<dbReference type="EMBL" id="JBHTMB010000149">
    <property type="protein sequence ID" value="MFD1235182.1"/>
    <property type="molecule type" value="Genomic_DNA"/>
</dbReference>
<dbReference type="InterPro" id="IPR025110">
    <property type="entry name" value="AMP-bd_C"/>
</dbReference>
<keyword evidence="4" id="KW-1185">Reference proteome</keyword>
<organism evidence="3 4">
    <name type="scientific">Pseudonocardia benzenivorans</name>
    <dbReference type="NCBI Taxonomy" id="228005"/>
    <lineage>
        <taxon>Bacteria</taxon>
        <taxon>Bacillati</taxon>
        <taxon>Actinomycetota</taxon>
        <taxon>Actinomycetes</taxon>
        <taxon>Pseudonocardiales</taxon>
        <taxon>Pseudonocardiaceae</taxon>
        <taxon>Pseudonocardia</taxon>
    </lineage>
</organism>
<dbReference type="RefSeq" id="WP_379653025.1">
    <property type="nucleotide sequence ID" value="NZ_JBHTMB010000149.1"/>
</dbReference>
<dbReference type="InterPro" id="IPR000873">
    <property type="entry name" value="AMP-dep_synth/lig_dom"/>
</dbReference>
<dbReference type="Gene3D" id="3.40.50.12780">
    <property type="entry name" value="N-terminal domain of ligase-like"/>
    <property type="match status" value="1"/>
</dbReference>
<proteinExistence type="predicted"/>
<evidence type="ECO:0000313" key="4">
    <source>
        <dbReference type="Proteomes" id="UP001597182"/>
    </source>
</evidence>